<dbReference type="RefSeq" id="WP_109516441.1">
    <property type="nucleotide sequence ID" value="NZ_PDOA01000004.1"/>
</dbReference>
<dbReference type="InterPro" id="IPR005064">
    <property type="entry name" value="BUG"/>
</dbReference>
<evidence type="ECO:0000256" key="1">
    <source>
        <dbReference type="ARBA" id="ARBA00006987"/>
    </source>
</evidence>
<dbReference type="Pfam" id="PF03401">
    <property type="entry name" value="TctC"/>
    <property type="match status" value="1"/>
</dbReference>
<sequence>MLSRRATLMLPATLGAAAVLPAPHPARAQATATPAWPSRPVRMVVPFAAGGSTDVSARLLAPRMQEVLGQPVVIENRAGAGGTLGSDAVAKAPADGSTFLMGTISTHVLAVGLYRERLPYDPVKDFVAVAPTVLVPICITVHPALGVTTLAGLVALLKANPGQYAYGTGGAGGSAHIAAVSFLNTIGAEATHVPYRGSAPMLNDLLAGQVAIAFDTPALIAPHHKAGALRCLAIATDQHSALMPEVPAAAEAGLPGYKAYSWFGVFAPAGTPAPIVARMNAAVRAAVTEPATAQRLREMELPPIEKGTPEDFAAFLRSELDLWVPLVRASGATAD</sequence>
<comment type="caution">
    <text evidence="3">The sequence shown here is derived from an EMBL/GenBank/DDBJ whole genome shotgun (WGS) entry which is preliminary data.</text>
</comment>
<dbReference type="PANTHER" id="PTHR42928:SF5">
    <property type="entry name" value="BLR1237 PROTEIN"/>
    <property type="match status" value="1"/>
</dbReference>
<keyword evidence="2" id="KW-0732">Signal</keyword>
<proteinExistence type="inferred from homology"/>
<evidence type="ECO:0000313" key="3">
    <source>
        <dbReference type="EMBL" id="PWC29106.1"/>
    </source>
</evidence>
<dbReference type="EMBL" id="PDOA01000004">
    <property type="protein sequence ID" value="PWC29106.1"/>
    <property type="molecule type" value="Genomic_DNA"/>
</dbReference>
<feature type="chain" id="PRO_5015763205" evidence="2">
    <location>
        <begin position="29"/>
        <end position="335"/>
    </location>
</feature>
<name>A0A2U1V5D7_9PROT</name>
<organism evidence="3 4">
    <name type="scientific">Teichococcus aestuarii</name>
    <dbReference type="NCBI Taxonomy" id="568898"/>
    <lineage>
        <taxon>Bacteria</taxon>
        <taxon>Pseudomonadati</taxon>
        <taxon>Pseudomonadota</taxon>
        <taxon>Alphaproteobacteria</taxon>
        <taxon>Acetobacterales</taxon>
        <taxon>Roseomonadaceae</taxon>
        <taxon>Roseomonas</taxon>
    </lineage>
</organism>
<gene>
    <name evidence="3" type="ORF">CR165_07875</name>
</gene>
<dbReference type="PANTHER" id="PTHR42928">
    <property type="entry name" value="TRICARBOXYLATE-BINDING PROTEIN"/>
    <property type="match status" value="1"/>
</dbReference>
<evidence type="ECO:0000256" key="2">
    <source>
        <dbReference type="SAM" id="SignalP"/>
    </source>
</evidence>
<dbReference type="Proteomes" id="UP000245048">
    <property type="component" value="Unassembled WGS sequence"/>
</dbReference>
<dbReference type="Gene3D" id="3.40.190.150">
    <property type="entry name" value="Bordetella uptake gene, domain 1"/>
    <property type="match status" value="1"/>
</dbReference>
<evidence type="ECO:0000313" key="4">
    <source>
        <dbReference type="Proteomes" id="UP000245048"/>
    </source>
</evidence>
<dbReference type="SUPFAM" id="SSF53850">
    <property type="entry name" value="Periplasmic binding protein-like II"/>
    <property type="match status" value="1"/>
</dbReference>
<dbReference type="PIRSF" id="PIRSF017082">
    <property type="entry name" value="YflP"/>
    <property type="match status" value="1"/>
</dbReference>
<dbReference type="InterPro" id="IPR042100">
    <property type="entry name" value="Bug_dom1"/>
</dbReference>
<dbReference type="OrthoDB" id="7251839at2"/>
<dbReference type="AlphaFoldDB" id="A0A2U1V5D7"/>
<protein>
    <submittedName>
        <fullName evidence="3">Transcriptional initiation protein Tat</fullName>
    </submittedName>
</protein>
<keyword evidence="4" id="KW-1185">Reference proteome</keyword>
<dbReference type="InterPro" id="IPR006311">
    <property type="entry name" value="TAT_signal"/>
</dbReference>
<dbReference type="Gene3D" id="3.40.190.10">
    <property type="entry name" value="Periplasmic binding protein-like II"/>
    <property type="match status" value="1"/>
</dbReference>
<accession>A0A2U1V5D7</accession>
<feature type="signal peptide" evidence="2">
    <location>
        <begin position="1"/>
        <end position="28"/>
    </location>
</feature>
<comment type="similarity">
    <text evidence="1">Belongs to the UPF0065 (bug) family.</text>
</comment>
<reference evidence="4" key="1">
    <citation type="submission" date="2017-10" db="EMBL/GenBank/DDBJ databases">
        <authorList>
            <person name="Toshchakov S.V."/>
            <person name="Goeva M.A."/>
        </authorList>
    </citation>
    <scope>NUCLEOTIDE SEQUENCE [LARGE SCALE GENOMIC DNA]</scope>
    <source>
        <strain evidence="4">JR1/69-1-13</strain>
    </source>
</reference>
<dbReference type="PROSITE" id="PS51318">
    <property type="entry name" value="TAT"/>
    <property type="match status" value="1"/>
</dbReference>